<protein>
    <submittedName>
        <fullName evidence="1">Uncharacterized protein</fullName>
    </submittedName>
</protein>
<dbReference type="RefSeq" id="WP_095835547.1">
    <property type="nucleotide sequence ID" value="NZ_CP014137.1"/>
</dbReference>
<proteinExistence type="predicted"/>
<accession>A0AAE8EPK3</accession>
<dbReference type="GeneID" id="70909548"/>
<dbReference type="Proteomes" id="UP000285972">
    <property type="component" value="Unassembled WGS sequence"/>
</dbReference>
<sequence>MNAKEFNRKYSIGSRFIYLIGPAELGGKVVRTKDVARDFEKSGAIVEISLAPFFVKLSSLKPTD</sequence>
<comment type="caution">
    <text evidence="1">The sequence shown here is derived from an EMBL/GenBank/DDBJ whole genome shotgun (WGS) entry which is preliminary data.</text>
</comment>
<dbReference type="EMBL" id="MJLX01000019">
    <property type="protein sequence ID" value="RLM25405.1"/>
    <property type="molecule type" value="Genomic_DNA"/>
</dbReference>
<evidence type="ECO:0000313" key="2">
    <source>
        <dbReference type="Proteomes" id="UP000285972"/>
    </source>
</evidence>
<evidence type="ECO:0000313" key="1">
    <source>
        <dbReference type="EMBL" id="RLM25405.1"/>
    </source>
</evidence>
<organism evidence="1 2">
    <name type="scientific">Brenneria goodwinii</name>
    <dbReference type="NCBI Taxonomy" id="1109412"/>
    <lineage>
        <taxon>Bacteria</taxon>
        <taxon>Pseudomonadati</taxon>
        <taxon>Pseudomonadota</taxon>
        <taxon>Gammaproteobacteria</taxon>
        <taxon>Enterobacterales</taxon>
        <taxon>Pectobacteriaceae</taxon>
        <taxon>Brenneria</taxon>
    </lineage>
</organism>
<reference evidence="1 2" key="1">
    <citation type="submission" date="2016-09" db="EMBL/GenBank/DDBJ databases">
        <authorList>
            <person name="Doonan J."/>
            <person name="Pachebat J.A."/>
            <person name="Golyshin P.N."/>
            <person name="Denman S."/>
            <person name="Mcdonald J.E."/>
        </authorList>
    </citation>
    <scope>NUCLEOTIDE SEQUENCE [LARGE SCALE GENOMIC DNA]</scope>
    <source>
        <strain evidence="1 2">FRB141</strain>
    </source>
</reference>
<gene>
    <name evidence="1" type="ORF">BIY26_09045</name>
</gene>
<dbReference type="KEGG" id="bgj:AWC36_22260"/>
<name>A0AAE8EPK3_9GAMM</name>
<dbReference type="AlphaFoldDB" id="A0AAE8EPK3"/>